<dbReference type="RefSeq" id="WP_394470545.1">
    <property type="nucleotide sequence ID" value="NZ_JBIGHY010000003.1"/>
</dbReference>
<evidence type="ECO:0000256" key="1">
    <source>
        <dbReference type="SAM" id="MobiDB-lite"/>
    </source>
</evidence>
<dbReference type="EMBL" id="JBIGHY010000003">
    <property type="protein sequence ID" value="MFG6414472.1"/>
    <property type="molecule type" value="Genomic_DNA"/>
</dbReference>
<gene>
    <name evidence="4" type="ORF">ACG02S_11260</name>
</gene>
<comment type="caution">
    <text evidence="4">The sequence shown here is derived from an EMBL/GenBank/DDBJ whole genome shotgun (WGS) entry which is preliminary data.</text>
</comment>
<dbReference type="InterPro" id="IPR025646">
    <property type="entry name" value="DUF4350"/>
</dbReference>
<accession>A0ABW7EM21</accession>
<proteinExistence type="predicted"/>
<evidence type="ECO:0000313" key="5">
    <source>
        <dbReference type="Proteomes" id="UP001606300"/>
    </source>
</evidence>
<dbReference type="InterPro" id="IPR029062">
    <property type="entry name" value="Class_I_gatase-like"/>
</dbReference>
<keyword evidence="5" id="KW-1185">Reference proteome</keyword>
<protein>
    <submittedName>
        <fullName evidence="4">DUF4350 domain-containing protein</fullName>
    </submittedName>
</protein>
<evidence type="ECO:0000256" key="2">
    <source>
        <dbReference type="SAM" id="Phobius"/>
    </source>
</evidence>
<dbReference type="Proteomes" id="UP001606300">
    <property type="component" value="Unassembled WGS sequence"/>
</dbReference>
<evidence type="ECO:0000313" key="4">
    <source>
        <dbReference type="EMBL" id="MFG6414472.1"/>
    </source>
</evidence>
<organism evidence="4 5">
    <name type="scientific">Pelomonas dachongensis</name>
    <dbReference type="NCBI Taxonomy" id="3299029"/>
    <lineage>
        <taxon>Bacteria</taxon>
        <taxon>Pseudomonadati</taxon>
        <taxon>Pseudomonadota</taxon>
        <taxon>Betaproteobacteria</taxon>
        <taxon>Burkholderiales</taxon>
        <taxon>Sphaerotilaceae</taxon>
        <taxon>Roseateles</taxon>
    </lineage>
</organism>
<name>A0ABW7EM21_9BURK</name>
<feature type="compositionally biased region" description="Polar residues" evidence="1">
    <location>
        <begin position="152"/>
        <end position="161"/>
    </location>
</feature>
<feature type="region of interest" description="Disordered" evidence="1">
    <location>
        <begin position="128"/>
        <end position="162"/>
    </location>
</feature>
<keyword evidence="2" id="KW-0812">Transmembrane</keyword>
<dbReference type="Gene3D" id="3.40.50.880">
    <property type="match status" value="1"/>
</dbReference>
<feature type="transmembrane region" description="Helical" evidence="2">
    <location>
        <begin position="293"/>
        <end position="314"/>
    </location>
</feature>
<dbReference type="Pfam" id="PF14258">
    <property type="entry name" value="DUF4350"/>
    <property type="match status" value="1"/>
</dbReference>
<keyword evidence="2" id="KW-1133">Transmembrane helix</keyword>
<evidence type="ECO:0000259" key="3">
    <source>
        <dbReference type="Pfam" id="PF14258"/>
    </source>
</evidence>
<sequence length="433" mass="47687">MTVRRLAWLLAAAALLLLGWWLTTETEWVDDERARPARGEARDNPVYAFEQLLRRLGMTVAHHEALATLPPPGARLLLLSHDWELVPGRAAQLRQWVEQGGHLVLTQPSDWDDTALKTWVPVSEVYVSKSERQPRPVPEGPSAPRARRPASQGPTELQSTPPLWDGTAWVAACHGFEREWFLRAQRGQAPVWTLAQVDGTRKTQALLAQQAEALDAVRPASSRSAPSEPAAQAMRLPIGQGSVTVLNVNARIFHNAGALDCEHPLLLAAAVQAEPGAVAWIYLQEKREALLPWLWHGGWIAIVALLLALAAALWRAAVRFGPRLAPAPRLRRSISEQVRGLGAYLHGTGREALLAAQQRALVEQATRSLPRFARLPSAERARAIADATGLPALDLAAALTARFSTRAELAQRLQVLETARRRLLRHLQERPTP</sequence>
<reference evidence="4 5" key="1">
    <citation type="submission" date="2024-09" db="EMBL/GenBank/DDBJ databases">
        <title>Novel species of the genus Pelomonas and Roseateles isolated from streams.</title>
        <authorList>
            <person name="Lu H."/>
        </authorList>
    </citation>
    <scope>NUCLEOTIDE SEQUENCE [LARGE SCALE GENOMIC DNA]</scope>
    <source>
        <strain evidence="4 5">DC23W</strain>
    </source>
</reference>
<feature type="domain" description="DUF4350" evidence="3">
    <location>
        <begin position="41"/>
        <end position="260"/>
    </location>
</feature>
<keyword evidence="2" id="KW-0472">Membrane</keyword>